<organism evidence="7 8">
    <name type="scientific">Metschnikowia bicuspidata var. bicuspidata NRRL YB-4993</name>
    <dbReference type="NCBI Taxonomy" id="869754"/>
    <lineage>
        <taxon>Eukaryota</taxon>
        <taxon>Fungi</taxon>
        <taxon>Dikarya</taxon>
        <taxon>Ascomycota</taxon>
        <taxon>Saccharomycotina</taxon>
        <taxon>Pichiomycetes</taxon>
        <taxon>Metschnikowiaceae</taxon>
        <taxon>Metschnikowia</taxon>
    </lineage>
</organism>
<evidence type="ECO:0000256" key="3">
    <source>
        <dbReference type="ARBA" id="ARBA00022980"/>
    </source>
</evidence>
<proteinExistence type="inferred from homology"/>
<comment type="subcellular location">
    <subcellularLocation>
        <location evidence="1">Mitochondrion</location>
    </subcellularLocation>
</comment>
<evidence type="ECO:0000313" key="7">
    <source>
        <dbReference type="EMBL" id="OBA21422.1"/>
    </source>
</evidence>
<keyword evidence="5" id="KW-0687">Ribonucleoprotein</keyword>
<dbReference type="GO" id="GO:0006412">
    <property type="term" value="P:translation"/>
    <property type="evidence" value="ECO:0007669"/>
    <property type="project" value="InterPro"/>
</dbReference>
<accession>A0A1A0HC19</accession>
<gene>
    <name evidence="7" type="ORF">METBIDRAFT_56144</name>
</gene>
<dbReference type="Pfam" id="PF05046">
    <property type="entry name" value="Img2"/>
    <property type="match status" value="1"/>
</dbReference>
<keyword evidence="3" id="KW-0689">Ribosomal protein</keyword>
<evidence type="ECO:0000256" key="4">
    <source>
        <dbReference type="ARBA" id="ARBA00023128"/>
    </source>
</evidence>
<dbReference type="GO" id="GO:0003735">
    <property type="term" value="F:structural constituent of ribosome"/>
    <property type="evidence" value="ECO:0007669"/>
    <property type="project" value="InterPro"/>
</dbReference>
<keyword evidence="4" id="KW-0496">Mitochondrion</keyword>
<keyword evidence="8" id="KW-1185">Reference proteome</keyword>
<evidence type="ECO:0000313" key="8">
    <source>
        <dbReference type="Proteomes" id="UP000092555"/>
    </source>
</evidence>
<dbReference type="GeneID" id="30031273"/>
<dbReference type="RefSeq" id="XP_018711932.1">
    <property type="nucleotide sequence ID" value="XM_018858297.1"/>
</dbReference>
<evidence type="ECO:0000256" key="5">
    <source>
        <dbReference type="ARBA" id="ARBA00023274"/>
    </source>
</evidence>
<dbReference type="Gene3D" id="3.30.780.10">
    <property type="entry name" value="SUI1-like domain"/>
    <property type="match status" value="1"/>
</dbReference>
<dbReference type="STRING" id="869754.A0A1A0HC19"/>
<dbReference type="OrthoDB" id="19439at2759"/>
<dbReference type="GO" id="GO:0005762">
    <property type="term" value="C:mitochondrial large ribosomal subunit"/>
    <property type="evidence" value="ECO:0007669"/>
    <property type="project" value="TreeGrafter"/>
</dbReference>
<dbReference type="EMBL" id="LXTC01000003">
    <property type="protein sequence ID" value="OBA21422.1"/>
    <property type="molecule type" value="Genomic_DNA"/>
</dbReference>
<name>A0A1A0HC19_9ASCO</name>
<evidence type="ECO:0000256" key="1">
    <source>
        <dbReference type="ARBA" id="ARBA00004173"/>
    </source>
</evidence>
<dbReference type="PANTHER" id="PTHR13477:SF0">
    <property type="entry name" value="LARGE RIBOSOMAL SUBUNIT PROTEIN ML49"/>
    <property type="match status" value="1"/>
</dbReference>
<dbReference type="InterPro" id="IPR007740">
    <property type="entry name" value="Ribosomal_mL49"/>
</dbReference>
<dbReference type="PANTHER" id="PTHR13477">
    <property type="entry name" value="MITOCHONDRIAL 39S RIBOSOMAL PROTEIN L49"/>
    <property type="match status" value="1"/>
</dbReference>
<dbReference type="Proteomes" id="UP000092555">
    <property type="component" value="Unassembled WGS sequence"/>
</dbReference>
<protein>
    <recommendedName>
        <fullName evidence="6">Large ribosomal subunit protein mL49</fullName>
    </recommendedName>
</protein>
<reference evidence="7 8" key="1">
    <citation type="submission" date="2016-05" db="EMBL/GenBank/DDBJ databases">
        <title>Comparative genomics of biotechnologically important yeasts.</title>
        <authorList>
            <consortium name="DOE Joint Genome Institute"/>
            <person name="Riley R."/>
            <person name="Haridas S."/>
            <person name="Wolfe K.H."/>
            <person name="Lopes M.R."/>
            <person name="Hittinger C.T."/>
            <person name="Goker M."/>
            <person name="Salamov A."/>
            <person name="Wisecaver J."/>
            <person name="Long T.M."/>
            <person name="Aerts A.L."/>
            <person name="Barry K."/>
            <person name="Choi C."/>
            <person name="Clum A."/>
            <person name="Coughlan A.Y."/>
            <person name="Deshpande S."/>
            <person name="Douglass A.P."/>
            <person name="Hanson S.J."/>
            <person name="Klenk H.-P."/>
            <person name="LaButti K."/>
            <person name="Lapidus A."/>
            <person name="Lindquist E."/>
            <person name="Lipzen A."/>
            <person name="Meier-kolthoff J.P."/>
            <person name="Ohm R.A."/>
            <person name="Otillar R.P."/>
            <person name="Pangilinan J."/>
            <person name="Peng Y."/>
            <person name="Rokas A."/>
            <person name="Rosa C.A."/>
            <person name="Scheuner C."/>
            <person name="Sibirny A.A."/>
            <person name="Slot J.C."/>
            <person name="Stielow J.B."/>
            <person name="Sun H."/>
            <person name="Kurtzman C.P."/>
            <person name="Blackwell M."/>
            <person name="Grigoriev I.V."/>
            <person name="Jeffries T.W."/>
        </authorList>
    </citation>
    <scope>NUCLEOTIDE SEQUENCE [LARGE SCALE GENOMIC DNA]</scope>
    <source>
        <strain evidence="7 8">NRRL YB-4993</strain>
    </source>
</reference>
<sequence>MKPNTTLLKGLRVTMPAVSKPVYKAPSLSAITVDELPNNTFEKENQYHITQSATGTWPVYKKIQNTKITTEIKRVKGNAALFAEELSRVLFKNNVPKKHVRVNTLTGEVNIKGDRSSEIRTILNEMAK</sequence>
<comment type="similarity">
    <text evidence="2">Belongs to the mitochondrion-specific ribosomal protein mL49 family.</text>
</comment>
<evidence type="ECO:0000256" key="6">
    <source>
        <dbReference type="ARBA" id="ARBA00035191"/>
    </source>
</evidence>
<dbReference type="AlphaFoldDB" id="A0A1A0HC19"/>
<evidence type="ECO:0000256" key="2">
    <source>
        <dbReference type="ARBA" id="ARBA00005677"/>
    </source>
</evidence>
<comment type="caution">
    <text evidence="7">The sequence shown here is derived from an EMBL/GenBank/DDBJ whole genome shotgun (WGS) entry which is preliminary data.</text>
</comment>